<keyword evidence="3" id="KW-0235">DNA replication</keyword>
<dbReference type="GO" id="GO:0006310">
    <property type="term" value="P:DNA recombination"/>
    <property type="evidence" value="ECO:0007669"/>
    <property type="project" value="InterPro"/>
</dbReference>
<comment type="catalytic activity">
    <reaction evidence="6">
        <text>ATP + (deoxyribonucleotide)n-3'-hydroxyl + 5'-phospho-(deoxyribonucleotide)m = (deoxyribonucleotide)n+m + AMP + diphosphate.</text>
        <dbReference type="EC" id="6.5.1.1"/>
    </reaction>
</comment>
<evidence type="ECO:0000256" key="6">
    <source>
        <dbReference type="ARBA" id="ARBA00034003"/>
    </source>
</evidence>
<accession>A0A1H5W8H4</accession>
<feature type="chain" id="PRO_5009288001" evidence="7">
    <location>
        <begin position="23"/>
        <end position="286"/>
    </location>
</feature>
<evidence type="ECO:0000256" key="7">
    <source>
        <dbReference type="SAM" id="SignalP"/>
    </source>
</evidence>
<dbReference type="SUPFAM" id="SSF56091">
    <property type="entry name" value="DNA ligase/mRNA capping enzyme, catalytic domain"/>
    <property type="match status" value="1"/>
</dbReference>
<dbReference type="InterPro" id="IPR012340">
    <property type="entry name" value="NA-bd_OB-fold"/>
</dbReference>
<proteinExistence type="predicted"/>
<dbReference type="GO" id="GO:0006260">
    <property type="term" value="P:DNA replication"/>
    <property type="evidence" value="ECO:0007669"/>
    <property type="project" value="UniProtKB-KW"/>
</dbReference>
<comment type="cofactor">
    <cofactor evidence="1">
        <name>a divalent metal cation</name>
        <dbReference type="ChEBI" id="CHEBI:60240"/>
    </cofactor>
</comment>
<gene>
    <name evidence="9" type="ORF">SAMN04488244_105171</name>
</gene>
<dbReference type="CDD" id="cd07896">
    <property type="entry name" value="Adenylation_kDNA_ligase_like"/>
    <property type="match status" value="1"/>
</dbReference>
<evidence type="ECO:0000256" key="1">
    <source>
        <dbReference type="ARBA" id="ARBA00001968"/>
    </source>
</evidence>
<keyword evidence="10" id="KW-1185">Reference proteome</keyword>
<dbReference type="RefSeq" id="WP_103879758.1">
    <property type="nucleotide sequence ID" value="NZ_FNVG01000005.1"/>
</dbReference>
<keyword evidence="7" id="KW-0732">Signal</keyword>
<dbReference type="GO" id="GO:0005524">
    <property type="term" value="F:ATP binding"/>
    <property type="evidence" value="ECO:0007669"/>
    <property type="project" value="InterPro"/>
</dbReference>
<dbReference type="AlphaFoldDB" id="A0A1H5W8H4"/>
<evidence type="ECO:0000259" key="8">
    <source>
        <dbReference type="PROSITE" id="PS50160"/>
    </source>
</evidence>
<name>A0A1H5W8H4_9VIBR</name>
<organism evidence="9 10">
    <name type="scientific">Vibrio hangzhouensis</name>
    <dbReference type="NCBI Taxonomy" id="462991"/>
    <lineage>
        <taxon>Bacteria</taxon>
        <taxon>Pseudomonadati</taxon>
        <taxon>Pseudomonadota</taxon>
        <taxon>Gammaproteobacteria</taxon>
        <taxon>Vibrionales</taxon>
        <taxon>Vibrionaceae</taxon>
        <taxon>Vibrio</taxon>
    </lineage>
</organism>
<dbReference type="Pfam" id="PF14743">
    <property type="entry name" value="DNA_ligase_OB_2"/>
    <property type="match status" value="1"/>
</dbReference>
<dbReference type="GO" id="GO:0003910">
    <property type="term" value="F:DNA ligase (ATP) activity"/>
    <property type="evidence" value="ECO:0007669"/>
    <property type="project" value="UniProtKB-EC"/>
</dbReference>
<protein>
    <submittedName>
        <fullName evidence="9">DNA ligase-1</fullName>
    </submittedName>
</protein>
<evidence type="ECO:0000313" key="10">
    <source>
        <dbReference type="Proteomes" id="UP000236721"/>
    </source>
</evidence>
<dbReference type="InterPro" id="IPR012310">
    <property type="entry name" value="DNA_ligase_ATP-dep_cent"/>
</dbReference>
<evidence type="ECO:0000256" key="4">
    <source>
        <dbReference type="ARBA" id="ARBA00022763"/>
    </source>
</evidence>
<keyword evidence="2 9" id="KW-0436">Ligase</keyword>
<dbReference type="Gene3D" id="3.30.1490.70">
    <property type="match status" value="1"/>
</dbReference>
<dbReference type="GO" id="GO:0006281">
    <property type="term" value="P:DNA repair"/>
    <property type="evidence" value="ECO:0007669"/>
    <property type="project" value="UniProtKB-KW"/>
</dbReference>
<dbReference type="OrthoDB" id="9782700at2"/>
<dbReference type="PANTHER" id="PTHR47810:SF1">
    <property type="entry name" value="DNA LIGASE B"/>
    <property type="match status" value="1"/>
</dbReference>
<dbReference type="InterPro" id="IPR029319">
    <property type="entry name" value="DNA_ligase_OB"/>
</dbReference>
<dbReference type="NCBIfam" id="NF006592">
    <property type="entry name" value="PRK09125.1"/>
    <property type="match status" value="1"/>
</dbReference>
<dbReference type="Proteomes" id="UP000236721">
    <property type="component" value="Unassembled WGS sequence"/>
</dbReference>
<evidence type="ECO:0000256" key="5">
    <source>
        <dbReference type="ARBA" id="ARBA00023204"/>
    </source>
</evidence>
<evidence type="ECO:0000313" key="9">
    <source>
        <dbReference type="EMBL" id="SEF95658.1"/>
    </source>
</evidence>
<dbReference type="PROSITE" id="PS50160">
    <property type="entry name" value="DNA_LIGASE_A3"/>
    <property type="match status" value="1"/>
</dbReference>
<dbReference type="Gene3D" id="3.30.470.30">
    <property type="entry name" value="DNA ligase/mRNA capping enzyme"/>
    <property type="match status" value="1"/>
</dbReference>
<feature type="signal peptide" evidence="7">
    <location>
        <begin position="1"/>
        <end position="22"/>
    </location>
</feature>
<dbReference type="Gene3D" id="2.40.50.140">
    <property type="entry name" value="Nucleic acid-binding proteins"/>
    <property type="match status" value="1"/>
</dbReference>
<reference evidence="10" key="1">
    <citation type="submission" date="2016-10" db="EMBL/GenBank/DDBJ databases">
        <authorList>
            <person name="Varghese N."/>
            <person name="Submissions S."/>
        </authorList>
    </citation>
    <scope>NUCLEOTIDE SEQUENCE [LARGE SCALE GENOMIC DNA]</scope>
    <source>
        <strain evidence="10">CGMCC 1.7062</strain>
    </source>
</reference>
<feature type="domain" description="ATP-dependent DNA ligase family profile" evidence="8">
    <location>
        <begin position="134"/>
        <end position="236"/>
    </location>
</feature>
<dbReference type="Pfam" id="PF01068">
    <property type="entry name" value="DNA_ligase_A_M"/>
    <property type="match status" value="1"/>
</dbReference>
<dbReference type="EMBL" id="FNVG01000005">
    <property type="protein sequence ID" value="SEF95658.1"/>
    <property type="molecule type" value="Genomic_DNA"/>
</dbReference>
<dbReference type="PANTHER" id="PTHR47810">
    <property type="entry name" value="DNA LIGASE"/>
    <property type="match status" value="1"/>
</dbReference>
<keyword evidence="5" id="KW-0234">DNA repair</keyword>
<evidence type="ECO:0000256" key="3">
    <source>
        <dbReference type="ARBA" id="ARBA00022705"/>
    </source>
</evidence>
<dbReference type="SUPFAM" id="SSF50249">
    <property type="entry name" value="Nucleic acid-binding proteins"/>
    <property type="match status" value="1"/>
</dbReference>
<dbReference type="CDD" id="cd08041">
    <property type="entry name" value="OBF_kDNA_ligase_like"/>
    <property type="match status" value="1"/>
</dbReference>
<dbReference type="InterPro" id="IPR050326">
    <property type="entry name" value="NAD_dep_DNA_ligaseB"/>
</dbReference>
<keyword evidence="4" id="KW-0227">DNA damage</keyword>
<sequence length="286" mass="32487">MKYRVSASGIAYVSLFSAVSVAEGVKFVEQKPQVVNAIDYQQSLNLAEYYVSEKLDGIRAVWTGAELVTRSGRVINAPRWFTAPLPDVMIEGELWAGRNQFSLVQKTVLDRIPDEKSWKGITFMLFDVPGHLGTFEKRYEFLRSYCDSNGMTHIRCVEQKTVSSHSELQQYLQQLTSRHAEGLMLKLRHEVYHPGRNRSLVKMKAVQDMDGVVVGYRQGQGKYQGQLGSLLIELDDGVRFYLGSGLSDSERANPPKVGEVVTFKHNGWTVNGIPRFARFYRIREVE</sequence>
<evidence type="ECO:0000256" key="2">
    <source>
        <dbReference type="ARBA" id="ARBA00022598"/>
    </source>
</evidence>